<dbReference type="RefSeq" id="WP_115814339.1">
    <property type="nucleotide sequence ID" value="NZ_QUNI01000011.1"/>
</dbReference>
<name>A0A3E0ECX0_9FLAO</name>
<dbReference type="AlphaFoldDB" id="A0A3E0ECX0"/>
<sequence length="158" mass="18621">MPIDNLGKVHFSDKQIHDINQALAVLTTALEDMSVNLTPAEHRKYGRVKEKNKLLIDKVKNYHDNVPQLSSTEVDWEEFNRDYNNRFQASQMLFKIKSIENQLINIKIVGDYDNYTDALRDYQYAKYKNRFASEHGYERKIDDMAVFFPRTGITKKKI</sequence>
<evidence type="ECO:0000313" key="2">
    <source>
        <dbReference type="Proteomes" id="UP000257136"/>
    </source>
</evidence>
<proteinExistence type="predicted"/>
<dbReference type="Proteomes" id="UP000257136">
    <property type="component" value="Unassembled WGS sequence"/>
</dbReference>
<dbReference type="EMBL" id="QUNI01000011">
    <property type="protein sequence ID" value="REG96097.1"/>
    <property type="molecule type" value="Genomic_DNA"/>
</dbReference>
<keyword evidence="2" id="KW-1185">Reference proteome</keyword>
<reference evidence="1 2" key="1">
    <citation type="submission" date="2018-08" db="EMBL/GenBank/DDBJ databases">
        <title>Genomic Encyclopedia of Archaeal and Bacterial Type Strains, Phase II (KMG-II): from individual species to whole genera.</title>
        <authorList>
            <person name="Goeker M."/>
        </authorList>
    </citation>
    <scope>NUCLEOTIDE SEQUENCE [LARGE SCALE GENOMIC DNA]</scope>
    <source>
        <strain evidence="1 2">DSM 100880</strain>
    </source>
</reference>
<protein>
    <submittedName>
        <fullName evidence="1">Uncharacterized protein</fullName>
    </submittedName>
</protein>
<comment type="caution">
    <text evidence="1">The sequence shown here is derived from an EMBL/GenBank/DDBJ whole genome shotgun (WGS) entry which is preliminary data.</text>
</comment>
<gene>
    <name evidence="1" type="ORF">C8P67_11169</name>
</gene>
<dbReference type="OrthoDB" id="5952844at2"/>
<accession>A0A3E0ECX0</accession>
<evidence type="ECO:0000313" key="1">
    <source>
        <dbReference type="EMBL" id="REG96097.1"/>
    </source>
</evidence>
<organism evidence="1 2">
    <name type="scientific">Flavobacterium aquicola</name>
    <dbReference type="NCBI Taxonomy" id="1682742"/>
    <lineage>
        <taxon>Bacteria</taxon>
        <taxon>Pseudomonadati</taxon>
        <taxon>Bacteroidota</taxon>
        <taxon>Flavobacteriia</taxon>
        <taxon>Flavobacteriales</taxon>
        <taxon>Flavobacteriaceae</taxon>
        <taxon>Flavobacterium</taxon>
    </lineage>
</organism>